<dbReference type="AlphaFoldDB" id="A0A0W4ZC69"/>
<dbReference type="Gene3D" id="3.30.70.330">
    <property type="match status" value="1"/>
</dbReference>
<dbReference type="InterPro" id="IPR000504">
    <property type="entry name" value="RRM_dom"/>
</dbReference>
<keyword evidence="1" id="KW-0677">Repeat</keyword>
<dbReference type="GeneID" id="28937899"/>
<dbReference type="InterPro" id="IPR052645">
    <property type="entry name" value="Pumilio_domain_protein"/>
</dbReference>
<keyword evidence="8" id="KW-1185">Reference proteome</keyword>
<evidence type="ECO:0000259" key="6">
    <source>
        <dbReference type="PROSITE" id="PS50303"/>
    </source>
</evidence>
<dbReference type="SUPFAM" id="SSF48371">
    <property type="entry name" value="ARM repeat"/>
    <property type="match status" value="1"/>
</dbReference>
<dbReference type="RefSeq" id="XP_018224489.1">
    <property type="nucleotide sequence ID" value="XM_018371696.1"/>
</dbReference>
<dbReference type="InterPro" id="IPR001313">
    <property type="entry name" value="Pumilio_RNA-bd_rpt"/>
</dbReference>
<dbReference type="SMART" id="SM00360">
    <property type="entry name" value="RRM"/>
    <property type="match status" value="1"/>
</dbReference>
<dbReference type="OrthoDB" id="2017782at2759"/>
<dbReference type="PROSITE" id="PS50302">
    <property type="entry name" value="PUM"/>
    <property type="match status" value="1"/>
</dbReference>
<dbReference type="Gene3D" id="1.25.10.10">
    <property type="entry name" value="Leucine-rich Repeat Variant"/>
    <property type="match status" value="1"/>
</dbReference>
<feature type="domain" description="RRM" evidence="5">
    <location>
        <begin position="359"/>
        <end position="433"/>
    </location>
</feature>
<dbReference type="InterPro" id="IPR035979">
    <property type="entry name" value="RBD_domain_sf"/>
</dbReference>
<dbReference type="PANTHER" id="PTHR47093:SF1">
    <property type="entry name" value="PROTEIN JSN1-RELATED"/>
    <property type="match status" value="1"/>
</dbReference>
<reference evidence="8" key="1">
    <citation type="journal article" date="2016" name="Nat. Commun.">
        <title>Genome analysis of three Pneumocystis species reveals adaptation mechanisms to life exclusively in mammalian hosts.</title>
        <authorList>
            <person name="Ma L."/>
            <person name="Chen Z."/>
            <person name="Huang D.W."/>
            <person name="Kutty G."/>
            <person name="Ishihara M."/>
            <person name="Wang H."/>
            <person name="Abouelleil A."/>
            <person name="Bishop L."/>
            <person name="Davey E."/>
            <person name="Deng R."/>
            <person name="Deng X."/>
            <person name="Fan L."/>
            <person name="Fantoni G."/>
            <person name="Fitzgerald M."/>
            <person name="Gogineni E."/>
            <person name="Goldberg J.M."/>
            <person name="Handley G."/>
            <person name="Hu X."/>
            <person name="Huber C."/>
            <person name="Jiao X."/>
            <person name="Jones K."/>
            <person name="Levin J.Z."/>
            <person name="Liu Y."/>
            <person name="Macdonald P."/>
            <person name="Melnikov A."/>
            <person name="Raley C."/>
            <person name="Sassi M."/>
            <person name="Sherman B.T."/>
            <person name="Song X."/>
            <person name="Sykes S."/>
            <person name="Tran B."/>
            <person name="Walsh L."/>
            <person name="Xia Y."/>
            <person name="Yang J."/>
            <person name="Young S."/>
            <person name="Zeng Q."/>
            <person name="Zheng X."/>
            <person name="Stephens R."/>
            <person name="Nusbaum C."/>
            <person name="Birren B.W."/>
            <person name="Azadi P."/>
            <person name="Lempicki R.A."/>
            <person name="Cuomo C.A."/>
            <person name="Kovacs J.A."/>
        </authorList>
    </citation>
    <scope>NUCLEOTIDE SEQUENCE [LARGE SCALE GENOMIC DNA]</scope>
    <source>
        <strain evidence="8">B80</strain>
    </source>
</reference>
<dbReference type="InterPro" id="IPR012677">
    <property type="entry name" value="Nucleotide-bd_a/b_plait_sf"/>
</dbReference>
<dbReference type="PROSITE" id="PS50303">
    <property type="entry name" value="PUM_HD"/>
    <property type="match status" value="1"/>
</dbReference>
<evidence type="ECO:0008006" key="9">
    <source>
        <dbReference type="Google" id="ProtNLM"/>
    </source>
</evidence>
<dbReference type="Pfam" id="PF00806">
    <property type="entry name" value="PUF"/>
    <property type="match status" value="2"/>
</dbReference>
<accession>A0A0W4ZC69</accession>
<dbReference type="SMART" id="SM00025">
    <property type="entry name" value="Pumilio"/>
    <property type="match status" value="5"/>
</dbReference>
<name>A0A0W4ZC69_PNEC8</name>
<feature type="compositionally biased region" description="Polar residues" evidence="4">
    <location>
        <begin position="1"/>
        <end position="21"/>
    </location>
</feature>
<protein>
    <recommendedName>
        <fullName evidence="9">PUM-HD domain-containing protein</fullName>
    </recommendedName>
</protein>
<dbReference type="GO" id="GO:0003723">
    <property type="term" value="F:RNA binding"/>
    <property type="evidence" value="ECO:0007669"/>
    <property type="project" value="UniProtKB-UniRule"/>
</dbReference>
<dbReference type="PANTHER" id="PTHR47093">
    <property type="entry name" value="PROTEIN JSN1-RELATED"/>
    <property type="match status" value="1"/>
</dbReference>
<dbReference type="EMBL" id="LFVZ01000015">
    <property type="protein sequence ID" value="KTW25909.1"/>
    <property type="molecule type" value="Genomic_DNA"/>
</dbReference>
<dbReference type="InterPro" id="IPR011989">
    <property type="entry name" value="ARM-like"/>
</dbReference>
<dbReference type="PROSITE" id="PS50102">
    <property type="entry name" value="RRM"/>
    <property type="match status" value="1"/>
</dbReference>
<gene>
    <name evidence="7" type="ORF">T552_03183</name>
</gene>
<dbReference type="SUPFAM" id="SSF54928">
    <property type="entry name" value="RNA-binding domain, RBD"/>
    <property type="match status" value="1"/>
</dbReference>
<dbReference type="InterPro" id="IPR033133">
    <property type="entry name" value="PUM-HD"/>
</dbReference>
<proteinExistence type="predicted"/>
<evidence type="ECO:0000313" key="7">
    <source>
        <dbReference type="EMBL" id="KTW25909.1"/>
    </source>
</evidence>
<evidence type="ECO:0000256" key="4">
    <source>
        <dbReference type="SAM" id="MobiDB-lite"/>
    </source>
</evidence>
<dbReference type="Pfam" id="PF00076">
    <property type="entry name" value="RRM_1"/>
    <property type="match status" value="1"/>
</dbReference>
<evidence type="ECO:0000313" key="8">
    <source>
        <dbReference type="Proteomes" id="UP000054454"/>
    </source>
</evidence>
<dbReference type="Proteomes" id="UP000054454">
    <property type="component" value="Unassembled WGS sequence"/>
</dbReference>
<organism evidence="7 8">
    <name type="scientific">Pneumocystis carinii (strain B80)</name>
    <name type="common">Rat pneumocystis pneumonia agent</name>
    <name type="synonym">Pneumocystis carinii f. sp. carinii</name>
    <dbReference type="NCBI Taxonomy" id="1408658"/>
    <lineage>
        <taxon>Eukaryota</taxon>
        <taxon>Fungi</taxon>
        <taxon>Dikarya</taxon>
        <taxon>Ascomycota</taxon>
        <taxon>Taphrinomycotina</taxon>
        <taxon>Pneumocystomycetes</taxon>
        <taxon>Pneumocystaceae</taxon>
        <taxon>Pneumocystis</taxon>
    </lineage>
</organism>
<dbReference type="VEuPathDB" id="FungiDB:T552_03183"/>
<feature type="domain" description="PUM-HD" evidence="6">
    <location>
        <begin position="489"/>
        <end position="841"/>
    </location>
</feature>
<feature type="region of interest" description="Disordered" evidence="4">
    <location>
        <begin position="1"/>
        <end position="35"/>
    </location>
</feature>
<evidence type="ECO:0000256" key="1">
    <source>
        <dbReference type="ARBA" id="ARBA00022737"/>
    </source>
</evidence>
<sequence>MTNSSSSKPTSIEIDASNTLDSVRKTHSGNSGGSCLIKRSLEMQKQKKEMPWISSFIDEEAKFYKNPCFEEQGEEKGITEIEYSSSTSTPRFRRERAETMPADVLGGSELSCSESLKNKDIKTTIESSIVPSIASSRFRSGSLRLYDRNMYNSGFDPFVFSLDWKQILDNQNKLTETVSFSPKDEEGQGPIKTLDYLGLADSSTPTTMSEPFKSCDSISEKQNAKMTMSNINSLKNGSDRIRSCSVSGNKIGYDKGYEKGYESSLDTNQENIPSKSIDYSDSYNTLYQDHSDLYLRPRARTAGVINFSMNHMDNQGLSSQSYAHESPISDNNLPNNIAPSSYDNVNEGEYGDIMSFPTRSLWIINLPLTASNSSLTALFSQFGMVESIWILADKKYGFVNYNTLESAIQAKTSLDGKELFPGNDLIRVEYIKTLKNPMNMQIPNSSLYRPKIPEFKSECFFSPVFSSRPGDLKSLVIEIAMNYTATQEEADKIWEYIQNIGKVRSYAFEIPPVPEPSLNRQFHGSRLKEIRKKFDNSGYTQKEIEDMANDMIDEVSELSSDYLGNTIIQKLFEHCSEEMKEKLLKKIAPHLSGLGIHKNGTWAAQKIIDLAKTETQINDITKHLSPYIPLLFLDQFGNYVVQCCLKFEAPMNNFIIEIMADRCWDISQGRFGARAMRACLESNYVTKEQQRYLAVIITLESHRLATNPNGLILLTWLLDSSSFPNRYKMLALQFVHHIVYLCTHKLASSIILRIINQKMDSDARKILLNTLFFSQNGQILDEVLSEEHYGVDTIFRIFTVAYLEDELRENISIALKKAFSQLKIVPGQQYKTLMDEIGLNHNSLNLVSKNLDLSRIYHSKKDKKYDSSIPYSGFKNIQFHGPASLFPQPFFSDYYKSLNTVNNNLYPLHYHTISQQKMNLQHYDMSYIQQSEIPPHSFSYINSFYNEQYIPNGYSCSLPLSLLNFNSHRNQ</sequence>
<comment type="caution">
    <text evidence="7">The sequence shown here is derived from an EMBL/GenBank/DDBJ whole genome shotgun (WGS) entry which is preliminary data.</text>
</comment>
<feature type="repeat" description="Pumilio" evidence="3">
    <location>
        <begin position="550"/>
        <end position="585"/>
    </location>
</feature>
<dbReference type="InterPro" id="IPR016024">
    <property type="entry name" value="ARM-type_fold"/>
</dbReference>
<evidence type="ECO:0000256" key="2">
    <source>
        <dbReference type="PROSITE-ProRule" id="PRU00176"/>
    </source>
</evidence>
<dbReference type="GO" id="GO:0000288">
    <property type="term" value="P:nuclear-transcribed mRNA catabolic process, deadenylation-dependent decay"/>
    <property type="evidence" value="ECO:0007669"/>
    <property type="project" value="TreeGrafter"/>
</dbReference>
<evidence type="ECO:0000256" key="3">
    <source>
        <dbReference type="PROSITE-ProRule" id="PRU00317"/>
    </source>
</evidence>
<evidence type="ECO:0000259" key="5">
    <source>
        <dbReference type="PROSITE" id="PS50102"/>
    </source>
</evidence>
<keyword evidence="2" id="KW-0694">RNA-binding</keyword>